<feature type="region of interest" description="Disordered" evidence="1">
    <location>
        <begin position="943"/>
        <end position="962"/>
    </location>
</feature>
<accession>Q4SUM6</accession>
<keyword evidence="2" id="KW-1133">Transmembrane helix</keyword>
<feature type="region of interest" description="Disordered" evidence="1">
    <location>
        <begin position="649"/>
        <end position="670"/>
    </location>
</feature>
<gene>
    <name evidence="4" type="ORF">GSTENG00012389001</name>
</gene>
<dbReference type="Pfam" id="PF25033">
    <property type="entry name" value="VPS13_M"/>
    <property type="match status" value="1"/>
</dbReference>
<feature type="compositionally biased region" description="Pro residues" evidence="1">
    <location>
        <begin position="656"/>
        <end position="665"/>
    </location>
</feature>
<dbReference type="PANTHER" id="PTHR16166:SF141">
    <property type="entry name" value="INTERMEMBRANE LIPID TRANSFER PROTEIN VPS13D"/>
    <property type="match status" value="1"/>
</dbReference>
<name>Q4SUM6_TETNG</name>
<feature type="non-terminal residue" evidence="4">
    <location>
        <position position="962"/>
    </location>
</feature>
<keyword evidence="2" id="KW-0472">Membrane</keyword>
<dbReference type="KEGG" id="tng:GSTEN00012389G001"/>
<evidence type="ECO:0000259" key="3">
    <source>
        <dbReference type="Pfam" id="PF25033"/>
    </source>
</evidence>
<dbReference type="PANTHER" id="PTHR16166">
    <property type="entry name" value="VACUOLAR PROTEIN SORTING-ASSOCIATED PROTEIN VPS13"/>
    <property type="match status" value="1"/>
</dbReference>
<sequence length="962" mass="106189">TVLSGDVYSTMSFLVDMVDVSLELLDRPKPAQPSRSLARSGFSVLLAFCKLSSVVIFQLINMSFVFPLTRFDFMKSKLLFESFSNGSKSVNLVSHSLLAYDTRYTGPNKTPAGLDGTKPNVFDCILQPSRTGTNRASLQLELHYRSTRDSSCFTVVLNNLRVFLIFDWLQLVQKFLQGPAETASGGEERRRRCHSSGSSDAYMVATSSAAVMPKTVKSGVVTKRSTVPVTQDRSLEVKINVTGTEFVVVEDWSCLDTSAVILKGTTVLTYKPRLLDRPFSGSLAGIEVFSCRLGSEQETALSIIDPVNIQVELCGSPTYQSSSGLLDAFNVEDIPPLLEIQFPALDIRLSYNDIQLFLAIAKSIPTASAPLPSDGAVAEPAATPGDSFRQKTVALIEGQLTRLQDLGFRKEDCKTALLHCKGEGSRSFGSPDRSEGAENAVTCPTGQLDQAAAWLLENAENMAGHPRTRADSGSSSHSAPLSGVEVKAESVCICFIDDCLDCDIPLAELTFSRLYVLQRVGSTQEGNASFSLSGDYYNRELSGWEPFMEPWPCVLSWQQQAAGRLHPPRLKMEVRARHRLDVNVTSVLLGRCDRCGFLAAPQLRPLSFKRSFLLTSSLVSGTMFYFSILFWVLPEQYNTTKSSWMADYCKEEEEPAPQPPAPPPWLGSSVDPSNLGPNVKLSKRRQPFVPYALRNHTGCTMWFATLTTTPTRVALSHSSSADSISEVHSQGTDDTHNVSRWREVLPGDEIPFEFEAREKLRHRHTHELKLHQLLVRVCGWEQVKPVSVDKVGVFFRYAAADRNNSSNTVGSPISRTNIIHPHVYFSALPPVRVVFSITMEGGARKVITVRSSLMVKNRLDVPMEVRLDSPSAPDSKPSNILILTSSFFGDKRPKPVVLPPILPAQALAVPLHLTSWRLQARPKGLGLFFCKVPIHWTNVERPGELSSSKRECQSADLEASFR</sequence>
<evidence type="ECO:0000256" key="1">
    <source>
        <dbReference type="SAM" id="MobiDB-lite"/>
    </source>
</evidence>
<dbReference type="Gene3D" id="1.10.8.10">
    <property type="entry name" value="DNA helicase RuvA subunit, C-terminal domain"/>
    <property type="match status" value="1"/>
</dbReference>
<reference evidence="4" key="2">
    <citation type="submission" date="2004-02" db="EMBL/GenBank/DDBJ databases">
        <authorList>
            <consortium name="Genoscope"/>
            <consortium name="Whitehead Institute Centre for Genome Research"/>
        </authorList>
    </citation>
    <scope>NUCLEOTIDE SEQUENCE</scope>
</reference>
<reference evidence="4" key="1">
    <citation type="journal article" date="2004" name="Nature">
        <title>Genome duplication in the teleost fish Tetraodon nigroviridis reveals the early vertebrate proto-karyotype.</title>
        <authorList>
            <person name="Jaillon O."/>
            <person name="Aury J.-M."/>
            <person name="Brunet F."/>
            <person name="Petit J.-L."/>
            <person name="Stange-Thomann N."/>
            <person name="Mauceli E."/>
            <person name="Bouneau L."/>
            <person name="Fischer C."/>
            <person name="Ozouf-Costaz C."/>
            <person name="Bernot A."/>
            <person name="Nicaud S."/>
            <person name="Jaffe D."/>
            <person name="Fisher S."/>
            <person name="Lutfalla G."/>
            <person name="Dossat C."/>
            <person name="Segurens B."/>
            <person name="Dasilva C."/>
            <person name="Salanoubat M."/>
            <person name="Levy M."/>
            <person name="Boudet N."/>
            <person name="Castellano S."/>
            <person name="Anthouard V."/>
            <person name="Jubin C."/>
            <person name="Castelli V."/>
            <person name="Katinka M."/>
            <person name="Vacherie B."/>
            <person name="Biemont C."/>
            <person name="Skalli Z."/>
            <person name="Cattolico L."/>
            <person name="Poulain J."/>
            <person name="De Berardinis V."/>
            <person name="Cruaud C."/>
            <person name="Duprat S."/>
            <person name="Brottier P."/>
            <person name="Coutanceau J.-P."/>
            <person name="Gouzy J."/>
            <person name="Parra G."/>
            <person name="Lardier G."/>
            <person name="Chapple C."/>
            <person name="McKernan K.J."/>
            <person name="McEwan P."/>
            <person name="Bosak S."/>
            <person name="Kellis M."/>
            <person name="Volff J.-N."/>
            <person name="Guigo R."/>
            <person name="Zody M.C."/>
            <person name="Mesirov J."/>
            <person name="Lindblad-Toh K."/>
            <person name="Birren B."/>
            <person name="Nusbaum C."/>
            <person name="Kahn D."/>
            <person name="Robinson-Rechavi M."/>
            <person name="Laudet V."/>
            <person name="Schachter V."/>
            <person name="Quetier F."/>
            <person name="Saurin W."/>
            <person name="Scarpelli C."/>
            <person name="Wincker P."/>
            <person name="Lander E.S."/>
            <person name="Weissenbach J."/>
            <person name="Roest Crollius H."/>
        </authorList>
    </citation>
    <scope>NUCLEOTIDE SEQUENCE [LARGE SCALE GENOMIC DNA]</scope>
</reference>
<dbReference type="InterPro" id="IPR026847">
    <property type="entry name" value="VPS13"/>
</dbReference>
<feature type="transmembrane region" description="Helical" evidence="2">
    <location>
        <begin position="42"/>
        <end position="68"/>
    </location>
</feature>
<feature type="domain" description="VPS13-like middle region" evidence="3">
    <location>
        <begin position="70"/>
        <end position="585"/>
    </location>
</feature>
<evidence type="ECO:0000256" key="2">
    <source>
        <dbReference type="SAM" id="Phobius"/>
    </source>
</evidence>
<proteinExistence type="predicted"/>
<dbReference type="GO" id="GO:0045053">
    <property type="term" value="P:protein retention in Golgi apparatus"/>
    <property type="evidence" value="ECO:0007669"/>
    <property type="project" value="TreeGrafter"/>
</dbReference>
<evidence type="ECO:0000313" key="4">
    <source>
        <dbReference type="EMBL" id="CAF95656.1"/>
    </source>
</evidence>
<dbReference type="EMBL" id="CAAE01013860">
    <property type="protein sequence ID" value="CAF95656.1"/>
    <property type="molecule type" value="Genomic_DNA"/>
</dbReference>
<keyword evidence="2" id="KW-0812">Transmembrane</keyword>
<organism evidence="4">
    <name type="scientific">Tetraodon nigroviridis</name>
    <name type="common">Spotted green pufferfish</name>
    <name type="synonym">Chelonodon nigroviridis</name>
    <dbReference type="NCBI Taxonomy" id="99883"/>
    <lineage>
        <taxon>Eukaryota</taxon>
        <taxon>Metazoa</taxon>
        <taxon>Chordata</taxon>
        <taxon>Craniata</taxon>
        <taxon>Vertebrata</taxon>
        <taxon>Euteleostomi</taxon>
        <taxon>Actinopterygii</taxon>
        <taxon>Neopterygii</taxon>
        <taxon>Teleostei</taxon>
        <taxon>Neoteleostei</taxon>
        <taxon>Acanthomorphata</taxon>
        <taxon>Eupercaria</taxon>
        <taxon>Tetraodontiformes</taxon>
        <taxon>Tetradontoidea</taxon>
        <taxon>Tetraodontidae</taxon>
        <taxon>Tetraodon</taxon>
    </lineage>
</organism>
<dbReference type="InterPro" id="IPR056747">
    <property type="entry name" value="VPS13-like_M"/>
</dbReference>
<protein>
    <submittedName>
        <fullName evidence="4">(spotted green pufferfish) hypothetical protein</fullName>
    </submittedName>
</protein>
<dbReference type="GO" id="GO:0006623">
    <property type="term" value="P:protein targeting to vacuole"/>
    <property type="evidence" value="ECO:0007669"/>
    <property type="project" value="TreeGrafter"/>
</dbReference>
<comment type="caution">
    <text evidence="4">The sequence shown here is derived from an EMBL/GenBank/DDBJ whole genome shotgun (WGS) entry which is preliminary data.</text>
</comment>
<dbReference type="OrthoDB" id="272810at2759"/>
<dbReference type="GO" id="GO:0007005">
    <property type="term" value="P:mitochondrion organization"/>
    <property type="evidence" value="ECO:0007669"/>
    <property type="project" value="TreeGrafter"/>
</dbReference>
<dbReference type="AlphaFoldDB" id="Q4SUM6"/>